<name>A0ABW6BT60_9BACT</name>
<protein>
    <submittedName>
        <fullName evidence="2">Uncharacterized protein</fullName>
    </submittedName>
</protein>
<gene>
    <name evidence="2" type="ORF">ACFS7Z_08755</name>
</gene>
<dbReference type="RefSeq" id="WP_377483465.1">
    <property type="nucleotide sequence ID" value="NZ_JBHUOX010000005.1"/>
</dbReference>
<dbReference type="Proteomes" id="UP001597641">
    <property type="component" value="Unassembled WGS sequence"/>
</dbReference>
<keyword evidence="1" id="KW-1133">Transmembrane helix</keyword>
<dbReference type="EMBL" id="JBHUOX010000005">
    <property type="protein sequence ID" value="MFD3000446.1"/>
    <property type="molecule type" value="Genomic_DNA"/>
</dbReference>
<keyword evidence="3" id="KW-1185">Reference proteome</keyword>
<keyword evidence="1" id="KW-0472">Membrane</keyword>
<reference evidence="3" key="1">
    <citation type="journal article" date="2019" name="Int. J. Syst. Evol. Microbiol.">
        <title>The Global Catalogue of Microorganisms (GCM) 10K type strain sequencing project: providing services to taxonomists for standard genome sequencing and annotation.</title>
        <authorList>
            <consortium name="The Broad Institute Genomics Platform"/>
            <consortium name="The Broad Institute Genome Sequencing Center for Infectious Disease"/>
            <person name="Wu L."/>
            <person name="Ma J."/>
        </authorList>
    </citation>
    <scope>NUCLEOTIDE SEQUENCE [LARGE SCALE GENOMIC DNA]</scope>
    <source>
        <strain evidence="3">KCTC 23984</strain>
    </source>
</reference>
<feature type="transmembrane region" description="Helical" evidence="1">
    <location>
        <begin position="159"/>
        <end position="186"/>
    </location>
</feature>
<proteinExistence type="predicted"/>
<evidence type="ECO:0000256" key="1">
    <source>
        <dbReference type="SAM" id="Phobius"/>
    </source>
</evidence>
<accession>A0ABW6BT60</accession>
<feature type="transmembrane region" description="Helical" evidence="1">
    <location>
        <begin position="30"/>
        <end position="53"/>
    </location>
</feature>
<feature type="transmembrane region" description="Helical" evidence="1">
    <location>
        <begin position="230"/>
        <end position="254"/>
    </location>
</feature>
<organism evidence="2 3">
    <name type="scientific">Pontibacter toksunensis</name>
    <dbReference type="NCBI Taxonomy" id="1332631"/>
    <lineage>
        <taxon>Bacteria</taxon>
        <taxon>Pseudomonadati</taxon>
        <taxon>Bacteroidota</taxon>
        <taxon>Cytophagia</taxon>
        <taxon>Cytophagales</taxon>
        <taxon>Hymenobacteraceae</taxon>
        <taxon>Pontibacter</taxon>
    </lineage>
</organism>
<feature type="transmembrane region" description="Helical" evidence="1">
    <location>
        <begin position="260"/>
        <end position="278"/>
    </location>
</feature>
<sequence>MCQSLDFISAAEKWTEGESLSDYCLYGLSFVWIGRIGQIIQFLGGFTIVAEIIGREKILVYRDNIESLINIREFIRKTRNDIKLLKIYVNLNFFINNIPFALYIREKAKERYQVNFFYRDLIRFRKEYEEWRQAHSIEYEKWQEKRNLIRPHKKRFSRFVFNVGLPFTFIFLCFCIYMLFCIYGITFKTLTIFVILFVPLLLSGLYSSIVVGLFLMLLILMLPILYIPFLLLRVIIAFFIEIFVFKLALCYLNFAQKESIFKLTGFFLISIGFLIALFSD</sequence>
<evidence type="ECO:0000313" key="3">
    <source>
        <dbReference type="Proteomes" id="UP001597641"/>
    </source>
</evidence>
<keyword evidence="1" id="KW-0812">Transmembrane</keyword>
<evidence type="ECO:0000313" key="2">
    <source>
        <dbReference type="EMBL" id="MFD3000446.1"/>
    </source>
</evidence>
<feature type="transmembrane region" description="Helical" evidence="1">
    <location>
        <begin position="192"/>
        <end position="218"/>
    </location>
</feature>
<comment type="caution">
    <text evidence="2">The sequence shown here is derived from an EMBL/GenBank/DDBJ whole genome shotgun (WGS) entry which is preliminary data.</text>
</comment>